<evidence type="ECO:0000256" key="1">
    <source>
        <dbReference type="SAM" id="MobiDB-lite"/>
    </source>
</evidence>
<organism evidence="3 4">
    <name type="scientific">Thraustotheca clavata</name>
    <dbReference type="NCBI Taxonomy" id="74557"/>
    <lineage>
        <taxon>Eukaryota</taxon>
        <taxon>Sar</taxon>
        <taxon>Stramenopiles</taxon>
        <taxon>Oomycota</taxon>
        <taxon>Saprolegniomycetes</taxon>
        <taxon>Saprolegniales</taxon>
        <taxon>Achlyaceae</taxon>
        <taxon>Thraustotheca</taxon>
    </lineage>
</organism>
<protein>
    <submittedName>
        <fullName evidence="3">Uncharacterized protein</fullName>
    </submittedName>
</protein>
<proteinExistence type="predicted"/>
<dbReference type="Proteomes" id="UP000243217">
    <property type="component" value="Unassembled WGS sequence"/>
</dbReference>
<feature type="transmembrane region" description="Helical" evidence="2">
    <location>
        <begin position="288"/>
        <end position="307"/>
    </location>
</feature>
<dbReference type="CDD" id="cd12087">
    <property type="entry name" value="TM_EGFR-like"/>
    <property type="match status" value="1"/>
</dbReference>
<evidence type="ECO:0000313" key="4">
    <source>
        <dbReference type="Proteomes" id="UP000243217"/>
    </source>
</evidence>
<feature type="transmembrane region" description="Helical" evidence="2">
    <location>
        <begin position="225"/>
        <end position="245"/>
    </location>
</feature>
<evidence type="ECO:0000313" key="3">
    <source>
        <dbReference type="EMBL" id="OQS06147.1"/>
    </source>
</evidence>
<gene>
    <name evidence="3" type="ORF">THRCLA_01786</name>
</gene>
<keyword evidence="2" id="KW-1133">Transmembrane helix</keyword>
<dbReference type="EMBL" id="JNBS01000370">
    <property type="protein sequence ID" value="OQS06147.1"/>
    <property type="molecule type" value="Genomic_DNA"/>
</dbReference>
<feature type="compositionally biased region" description="Acidic residues" evidence="1">
    <location>
        <begin position="420"/>
        <end position="429"/>
    </location>
</feature>
<keyword evidence="2" id="KW-0472">Membrane</keyword>
<comment type="caution">
    <text evidence="3">The sequence shown here is derived from an EMBL/GenBank/DDBJ whole genome shotgun (WGS) entry which is preliminary data.</text>
</comment>
<reference evidence="3 4" key="1">
    <citation type="journal article" date="2014" name="Genome Biol. Evol.">
        <title>The secreted proteins of Achlya hypogyna and Thraustotheca clavata identify the ancestral oomycete secretome and reveal gene acquisitions by horizontal gene transfer.</title>
        <authorList>
            <person name="Misner I."/>
            <person name="Blouin N."/>
            <person name="Leonard G."/>
            <person name="Richards T.A."/>
            <person name="Lane C.E."/>
        </authorList>
    </citation>
    <scope>NUCLEOTIDE SEQUENCE [LARGE SCALE GENOMIC DNA]</scope>
    <source>
        <strain evidence="3 4">ATCC 34112</strain>
    </source>
</reference>
<sequence length="438" mass="48021">MTLMGQERNASTPHSFALIVAPNDTLPIVLGCSVLIALIVVCFIVTECNCWRKHPLKTSLHKARDTQPTIINNEASRDSILFILGDPNTAWHQDVLLTDQYDPTMKSQLDTPGTAPWFLDQSSESSHGTTNDCFGVKSIDVPVDIYGSSWCSTFSFRCSHHGLSEDSGLYLDNTKPSLDTNSHHQHRNIHNLGHAPYTMLLHQLRADGWALSAASCGGHGVFHNLFIRTMVLRWYVFLALNAMVLGQETVMNGTVESSVINTPTTLEAEYHKVQAGSGPTEGLSTANIVSIAVGGCVFALIIALVAVKIRNQRRGGDKIEAGPFSSTYVGEGSLYILEDLSPCPILSLRPSASQDQETTASAYNKLFANNMYPTSAEMNASTYPQMLDEQHPSISESIESYIDSPFRYISDCESPRESDESIDNDDSDSSFDPNDAIY</sequence>
<keyword evidence="2" id="KW-0812">Transmembrane</keyword>
<feature type="region of interest" description="Disordered" evidence="1">
    <location>
        <begin position="409"/>
        <end position="438"/>
    </location>
</feature>
<accession>A0A1W0A775</accession>
<name>A0A1W0A775_9STRA</name>
<evidence type="ECO:0000256" key="2">
    <source>
        <dbReference type="SAM" id="Phobius"/>
    </source>
</evidence>
<feature type="transmembrane region" description="Helical" evidence="2">
    <location>
        <begin position="26"/>
        <end position="46"/>
    </location>
</feature>
<dbReference type="OrthoDB" id="10357444at2759"/>
<dbReference type="AlphaFoldDB" id="A0A1W0A775"/>
<keyword evidence="4" id="KW-1185">Reference proteome</keyword>